<reference evidence="2" key="1">
    <citation type="journal article" date="2014" name="Front. Microbiol.">
        <title>High frequency of phylogenetically diverse reductive dehalogenase-homologous genes in deep subseafloor sedimentary metagenomes.</title>
        <authorList>
            <person name="Kawai M."/>
            <person name="Futagami T."/>
            <person name="Toyoda A."/>
            <person name="Takaki Y."/>
            <person name="Nishi S."/>
            <person name="Hori S."/>
            <person name="Arai W."/>
            <person name="Tsubouchi T."/>
            <person name="Morono Y."/>
            <person name="Uchiyama I."/>
            <person name="Ito T."/>
            <person name="Fujiyama A."/>
            <person name="Inagaki F."/>
            <person name="Takami H."/>
        </authorList>
    </citation>
    <scope>NUCLEOTIDE SEQUENCE</scope>
    <source>
        <strain evidence="2">Expedition CK06-06</strain>
    </source>
</reference>
<name>X1KPX4_9ZZZZ</name>
<dbReference type="Pfam" id="PF19279">
    <property type="entry name" value="YegS_C"/>
    <property type="match status" value="1"/>
</dbReference>
<accession>X1KPX4</accession>
<dbReference type="AlphaFoldDB" id="X1KPX4"/>
<dbReference type="InterPro" id="IPR045540">
    <property type="entry name" value="YegS/DAGK_C"/>
</dbReference>
<organism evidence="2">
    <name type="scientific">marine sediment metagenome</name>
    <dbReference type="NCBI Taxonomy" id="412755"/>
    <lineage>
        <taxon>unclassified sequences</taxon>
        <taxon>metagenomes</taxon>
        <taxon>ecological metagenomes</taxon>
    </lineage>
</organism>
<feature type="domain" description="YegS/DAGK C-terminal" evidence="1">
    <location>
        <begin position="25"/>
        <end position="179"/>
    </location>
</feature>
<evidence type="ECO:0000313" key="2">
    <source>
        <dbReference type="EMBL" id="GAI09122.1"/>
    </source>
</evidence>
<protein>
    <recommendedName>
        <fullName evidence="1">YegS/DAGK C-terminal domain-containing protein</fullName>
    </recommendedName>
</protein>
<gene>
    <name evidence="2" type="ORF">S06H3_17674</name>
</gene>
<dbReference type="SUPFAM" id="SSF111331">
    <property type="entry name" value="NAD kinase/diacylglycerol kinase-like"/>
    <property type="match status" value="1"/>
</dbReference>
<dbReference type="EMBL" id="BARV01008858">
    <property type="protein sequence ID" value="GAI09122.1"/>
    <property type="molecule type" value="Genomic_DNA"/>
</dbReference>
<sequence length="197" mass="21461">LVERHTVVVDVGEISDRYFLMWAGIGLDAAITESISLKEKRALGSWAYLFTAIGTGYRHSGTDVWLNLDGKVVKVSTPLIVVSNIQLYGGVMAIGAKACVNDGKLDVCVFKGDGFFTFVHHAMNVLSHRHLQDPKVEYYQCSEIVVESACSLPVHVDGEPFTKTPVAIRTVPSSLKVIVPKIVPGNLFSPLTCSSRL</sequence>
<evidence type="ECO:0000259" key="1">
    <source>
        <dbReference type="Pfam" id="PF19279"/>
    </source>
</evidence>
<feature type="non-terminal residue" evidence="2">
    <location>
        <position position="1"/>
    </location>
</feature>
<comment type="caution">
    <text evidence="2">The sequence shown here is derived from an EMBL/GenBank/DDBJ whole genome shotgun (WGS) entry which is preliminary data.</text>
</comment>
<dbReference type="InterPro" id="IPR016064">
    <property type="entry name" value="NAD/diacylglycerol_kinase_sf"/>
</dbReference>
<dbReference type="Gene3D" id="2.60.200.40">
    <property type="match status" value="1"/>
</dbReference>
<proteinExistence type="predicted"/>